<evidence type="ECO:0000256" key="16">
    <source>
        <dbReference type="ARBA" id="ARBA00048865"/>
    </source>
</evidence>
<sequence>MLSVHGRKPAAVVIEPVAKTLNRLGVSPNAVTIIGAVITTAIVVTLIPAGHLVWAAVLTGLFAAFDMVDGTMARLRGGGTRFGATLDATCDRITDGATFAAITWWLIYSYDAHPSLVAASLVVLIGSQVISYVKARGEASGFAMVGGLIERPERLIIGLVGIGLHGFGVPYAVDVAIWVLAAGSVFTVVQRIAMAWNDPKAMDEAAAPAGTKDAAAHDHSWSVDTKEK</sequence>
<comment type="function">
    <text evidence="17">Catalyzes the conjugation of the 1'-hydroxyl group of D-myo-inositol-3-phosphate (also named L-myo-inositol-1-phosphate) with a lipid tail of cytidine diphosphate diacylglycerol (CDP-DAG), forming phosphatidylinositol phosphate (PIP) and CMP. PIP is a precursor of phosphatidylinositol (PI) which is an essential lipid required for cell wall formation.</text>
</comment>
<feature type="transmembrane region" description="Helical" evidence="17">
    <location>
        <begin position="177"/>
        <end position="196"/>
    </location>
</feature>
<evidence type="ECO:0000256" key="1">
    <source>
        <dbReference type="ARBA" id="ARBA00004651"/>
    </source>
</evidence>
<dbReference type="HAMAP" id="MF_02241">
    <property type="entry name" value="PIP_synthase"/>
    <property type="match status" value="1"/>
</dbReference>
<dbReference type="InterPro" id="IPR043130">
    <property type="entry name" value="CDP-OH_PTrfase_TM_dom"/>
</dbReference>
<keyword evidence="6 17" id="KW-1003">Cell membrane</keyword>
<dbReference type="EC" id="2.7.8.-" evidence="17"/>
<feature type="binding site" evidence="17">
    <location>
        <position position="69"/>
    </location>
    <ligand>
        <name>Mg(2+)</name>
        <dbReference type="ChEBI" id="CHEBI:18420"/>
        <label>1</label>
    </ligand>
</feature>
<dbReference type="AlphaFoldDB" id="S5SUU9"/>
<dbReference type="Proteomes" id="UP000015388">
    <property type="component" value="Chromosome"/>
</dbReference>
<feature type="active site" description="Proton acceptor" evidence="17">
    <location>
        <position position="91"/>
    </location>
</feature>
<comment type="cofactor">
    <cofactor evidence="17">
        <name>Mg(2+)</name>
        <dbReference type="ChEBI" id="CHEBI:18420"/>
    </cofactor>
    <text evidence="17">Contains a di-nuclear catalytic Mg(2+) center.</text>
</comment>
<feature type="region of interest" description="Disordered" evidence="19">
    <location>
        <begin position="206"/>
        <end position="228"/>
    </location>
</feature>
<comment type="subcellular location">
    <subcellularLocation>
        <location evidence="1 17">Cell membrane</location>
        <topology evidence="1 17">Multi-pass membrane protein</topology>
    </subcellularLocation>
</comment>
<dbReference type="GO" id="GO:0016780">
    <property type="term" value="F:phosphotransferase activity, for other substituted phosphate groups"/>
    <property type="evidence" value="ECO:0007669"/>
    <property type="project" value="UniProtKB-UniRule"/>
</dbReference>
<dbReference type="NCBIfam" id="NF045883">
    <property type="entry name" value="PIPSynth"/>
    <property type="match status" value="1"/>
</dbReference>
<evidence type="ECO:0000313" key="21">
    <source>
        <dbReference type="Proteomes" id="UP000015388"/>
    </source>
</evidence>
<comment type="similarity">
    <text evidence="4 17 18">Belongs to the CDP-alcohol phosphatidyltransferase class-I family.</text>
</comment>
<evidence type="ECO:0000256" key="9">
    <source>
        <dbReference type="ARBA" id="ARBA00022723"/>
    </source>
</evidence>
<gene>
    <name evidence="20" type="ORF">B841_07455</name>
</gene>
<dbReference type="PROSITE" id="PS00379">
    <property type="entry name" value="CDP_ALCOHOL_P_TRANSF"/>
    <property type="match status" value="1"/>
</dbReference>
<keyword evidence="10 17" id="KW-0460">Magnesium</keyword>
<evidence type="ECO:0000256" key="18">
    <source>
        <dbReference type="RuleBase" id="RU003750"/>
    </source>
</evidence>
<feature type="binding site" evidence="17">
    <location>
        <position position="87"/>
    </location>
    <ligand>
        <name>Mg(2+)</name>
        <dbReference type="ChEBI" id="CHEBI:18420"/>
        <label>2</label>
    </ligand>
</feature>
<evidence type="ECO:0000256" key="12">
    <source>
        <dbReference type="ARBA" id="ARBA00023136"/>
    </source>
</evidence>
<comment type="catalytic activity">
    <reaction evidence="13 17">
        <text>1,2-di-(9Z-octadecenoyl)-sn-glycero-3-cytidine-5'-diphosphate + 1D-myo-inositol 3-phosphate = 1,2-di-(9Z-octadecenoyl)-sn-glycero-3-phospho-(1D-myo-inositol-3-phosphate) + CMP + H(+)</text>
        <dbReference type="Rhea" id="RHEA:61216"/>
        <dbReference type="ChEBI" id="CHEBI:15378"/>
        <dbReference type="ChEBI" id="CHEBI:58401"/>
        <dbReference type="ChEBI" id="CHEBI:60377"/>
        <dbReference type="ChEBI" id="CHEBI:85356"/>
        <dbReference type="ChEBI" id="CHEBI:144472"/>
    </reaction>
</comment>
<dbReference type="KEGG" id="cmd:B841_07455"/>
<evidence type="ECO:0000256" key="10">
    <source>
        <dbReference type="ARBA" id="ARBA00022842"/>
    </source>
</evidence>
<evidence type="ECO:0000256" key="5">
    <source>
        <dbReference type="ARBA" id="ARBA00011738"/>
    </source>
</evidence>
<comment type="pathway">
    <text evidence="2 17">Phospholipid metabolism; phosphatidylinositol phosphate biosynthesis.</text>
</comment>
<comment type="catalytic activity">
    <reaction evidence="16 17">
        <text>a CDP-1,2-diacyl-sn-glycerol + 1D-myo-inositol 3-phosphate = a 1,2-diacyl-sn-glycero-3-phospho-(1D-myo-inositol-3-phosphate) + CMP + H(+)</text>
        <dbReference type="Rhea" id="RHEA:60504"/>
        <dbReference type="ChEBI" id="CHEBI:15378"/>
        <dbReference type="ChEBI" id="CHEBI:58088"/>
        <dbReference type="ChEBI" id="CHEBI:58332"/>
        <dbReference type="ChEBI" id="CHEBI:58401"/>
        <dbReference type="ChEBI" id="CHEBI:60377"/>
    </reaction>
</comment>
<feature type="transmembrane region" description="Helical" evidence="17">
    <location>
        <begin position="29"/>
        <end position="47"/>
    </location>
</feature>
<comment type="caution">
    <text evidence="17">Lacks conserved residue(s) required for the propagation of feature annotation.</text>
</comment>
<dbReference type="HOGENOM" id="CLU_080384_0_1_11"/>
<comment type="subunit">
    <text evidence="5 17">Homodimer.</text>
</comment>
<keyword evidence="9 17" id="KW-0479">Metal-binding</keyword>
<evidence type="ECO:0000256" key="11">
    <source>
        <dbReference type="ARBA" id="ARBA00022989"/>
    </source>
</evidence>
<dbReference type="GO" id="GO:0008654">
    <property type="term" value="P:phospholipid biosynthetic process"/>
    <property type="evidence" value="ECO:0007669"/>
    <property type="project" value="UniProtKB-UniRule"/>
</dbReference>
<evidence type="ECO:0000256" key="17">
    <source>
        <dbReference type="HAMAP-Rule" id="MF_02241"/>
    </source>
</evidence>
<feature type="binding site" evidence="17">
    <location>
        <position position="80"/>
    </location>
    <ligand>
        <name>a CDP-1,2-diacyl-sn-glycerol</name>
        <dbReference type="ChEBI" id="CHEBI:58332"/>
    </ligand>
</feature>
<dbReference type="InterPro" id="IPR000462">
    <property type="entry name" value="CDP-OH_P_trans"/>
</dbReference>
<keyword evidence="12 17" id="KW-0472">Membrane</keyword>
<feature type="binding site" evidence="17">
    <location>
        <position position="66"/>
    </location>
    <ligand>
        <name>Mg(2+)</name>
        <dbReference type="ChEBI" id="CHEBI:18420"/>
        <label>1</label>
    </ligand>
</feature>
<keyword evidence="17" id="KW-0443">Lipid metabolism</keyword>
<evidence type="ECO:0000256" key="3">
    <source>
        <dbReference type="ARBA" id="ARBA00005189"/>
    </source>
</evidence>
<evidence type="ECO:0000256" key="7">
    <source>
        <dbReference type="ARBA" id="ARBA00022679"/>
    </source>
</evidence>
<proteinExistence type="inferred from homology"/>
<dbReference type="RefSeq" id="WP_020934897.1">
    <property type="nucleotide sequence ID" value="NC_021915.1"/>
</dbReference>
<feature type="binding site" evidence="17">
    <location>
        <position position="70"/>
    </location>
    <ligand>
        <name>a CDP-1,2-diacyl-sn-glycerol</name>
        <dbReference type="ChEBI" id="CHEBI:58332"/>
    </ligand>
</feature>
<comment type="pathway">
    <text evidence="3">Lipid metabolism.</text>
</comment>
<evidence type="ECO:0000313" key="20">
    <source>
        <dbReference type="EMBL" id="AGS34964.1"/>
    </source>
</evidence>
<evidence type="ECO:0000256" key="13">
    <source>
        <dbReference type="ARBA" id="ARBA00023935"/>
    </source>
</evidence>
<dbReference type="Gene3D" id="1.20.120.1760">
    <property type="match status" value="1"/>
</dbReference>
<dbReference type="eggNOG" id="COG0558">
    <property type="taxonomic scope" value="Bacteria"/>
</dbReference>
<dbReference type="STRING" id="1224163.B841_07455"/>
<feature type="binding site" evidence="17">
    <location>
        <position position="91"/>
    </location>
    <ligand>
        <name>Mg(2+)</name>
        <dbReference type="ChEBI" id="CHEBI:18420"/>
        <label>2</label>
    </ligand>
</feature>
<evidence type="ECO:0000256" key="2">
    <source>
        <dbReference type="ARBA" id="ARBA00004805"/>
    </source>
</evidence>
<dbReference type="InterPro" id="IPR048254">
    <property type="entry name" value="CDP_ALCOHOL_P_TRANSF_CS"/>
</dbReference>
<feature type="binding site" evidence="17">
    <location>
        <position position="87"/>
    </location>
    <ligand>
        <name>Mg(2+)</name>
        <dbReference type="ChEBI" id="CHEBI:18420"/>
        <label>1</label>
    </ligand>
</feature>
<evidence type="ECO:0000256" key="19">
    <source>
        <dbReference type="SAM" id="MobiDB-lite"/>
    </source>
</evidence>
<keyword evidence="11 17" id="KW-1133">Transmembrane helix</keyword>
<evidence type="ECO:0000256" key="14">
    <source>
        <dbReference type="ARBA" id="ARBA00024082"/>
    </source>
</evidence>
<dbReference type="EMBL" id="CP003924">
    <property type="protein sequence ID" value="AGS34964.1"/>
    <property type="molecule type" value="Genomic_DNA"/>
</dbReference>
<dbReference type="Pfam" id="PF01066">
    <property type="entry name" value="CDP-OH_P_transf"/>
    <property type="match status" value="1"/>
</dbReference>
<feature type="binding site" evidence="17">
    <location>
        <begin position="29"/>
        <end position="32"/>
    </location>
    <ligand>
        <name>a CDP-1,2-diacyl-sn-glycerol</name>
        <dbReference type="ChEBI" id="CHEBI:58332"/>
    </ligand>
</feature>
<evidence type="ECO:0000256" key="15">
    <source>
        <dbReference type="ARBA" id="ARBA00033137"/>
    </source>
</evidence>
<dbReference type="GO" id="GO:0000287">
    <property type="term" value="F:magnesium ion binding"/>
    <property type="evidence" value="ECO:0007669"/>
    <property type="project" value="UniProtKB-UniRule"/>
</dbReference>
<evidence type="ECO:0000256" key="4">
    <source>
        <dbReference type="ARBA" id="ARBA00010441"/>
    </source>
</evidence>
<evidence type="ECO:0000256" key="8">
    <source>
        <dbReference type="ARBA" id="ARBA00022692"/>
    </source>
</evidence>
<dbReference type="PATRIC" id="fig|1224163.3.peg.1498"/>
<dbReference type="GO" id="GO:0005886">
    <property type="term" value="C:plasma membrane"/>
    <property type="evidence" value="ECO:0007669"/>
    <property type="project" value="UniProtKB-SubCell"/>
</dbReference>
<keyword evidence="17" id="KW-0444">Lipid biosynthesis</keyword>
<name>S5SUU9_9CORY</name>
<dbReference type="OrthoDB" id="116551at2"/>
<evidence type="ECO:0000256" key="6">
    <source>
        <dbReference type="ARBA" id="ARBA00022475"/>
    </source>
</evidence>
<keyword evidence="8 17" id="KW-0812">Transmembrane</keyword>
<feature type="binding site" evidence="17">
    <location>
        <position position="74"/>
    </location>
    <ligand>
        <name>a CDP-1,2-diacyl-sn-glycerol</name>
        <dbReference type="ChEBI" id="CHEBI:58332"/>
    </ligand>
</feature>
<protein>
    <recommendedName>
        <fullName evidence="14 17">Phosphatidylinositol phosphate synthase</fullName>
        <shortName evidence="17">PIP synthase</shortName>
        <ecNumber evidence="17">2.7.8.-</ecNumber>
    </recommendedName>
    <alternativeName>
        <fullName evidence="15 17">CDP-diacylglycerol--D-myo-inositol-3-phosphate 3-phosphatidyltransferase</fullName>
    </alternativeName>
</protein>
<keyword evidence="7 17" id="KW-0808">Transferase</keyword>
<dbReference type="UniPathway" id="UPA00220"/>
<feature type="binding site" evidence="17">
    <location>
        <position position="66"/>
    </location>
    <ligand>
        <name>Mg(2+)</name>
        <dbReference type="ChEBI" id="CHEBI:18420"/>
        <label>2</label>
    </ligand>
</feature>
<feature type="compositionally biased region" description="Basic and acidic residues" evidence="19">
    <location>
        <begin position="214"/>
        <end position="228"/>
    </location>
</feature>
<keyword evidence="17" id="KW-0594">Phospholipid biosynthesis</keyword>
<dbReference type="InterPro" id="IPR044268">
    <property type="entry name" value="PIP_synthase_PgsA1"/>
</dbReference>
<keyword evidence="21" id="KW-1185">Reference proteome</keyword>
<keyword evidence="17" id="KW-1208">Phospholipid metabolism</keyword>
<reference evidence="20 21" key="1">
    <citation type="submission" date="2012-11" db="EMBL/GenBank/DDBJ databases">
        <title>The complete genome sequence of Corynebacterium maris Coryn-1 (=DSM 45190).</title>
        <authorList>
            <person name="Schaffert L."/>
            <person name="Albersmeier A."/>
            <person name="Kalinowski J."/>
            <person name="Ruckert C."/>
        </authorList>
    </citation>
    <scope>NUCLEOTIDE SEQUENCE [LARGE SCALE GENOMIC DNA]</scope>
    <source>
        <strain evidence="21">Coryn-1</strain>
    </source>
</reference>
<organism evidence="20 21">
    <name type="scientific">Corynebacterium maris DSM 45190</name>
    <dbReference type="NCBI Taxonomy" id="1224163"/>
    <lineage>
        <taxon>Bacteria</taxon>
        <taxon>Bacillati</taxon>
        <taxon>Actinomycetota</taxon>
        <taxon>Actinomycetes</taxon>
        <taxon>Mycobacteriales</taxon>
        <taxon>Corynebacteriaceae</taxon>
        <taxon>Corynebacterium</taxon>
    </lineage>
</organism>
<accession>S5SUU9</accession>